<dbReference type="AlphaFoldDB" id="A0AAV7IU31"/>
<feature type="region of interest" description="Disordered" evidence="1">
    <location>
        <begin position="80"/>
        <end position="133"/>
    </location>
</feature>
<comment type="caution">
    <text evidence="2">The sequence shown here is derived from an EMBL/GenBank/DDBJ whole genome shotgun (WGS) entry which is preliminary data.</text>
</comment>
<evidence type="ECO:0000313" key="2">
    <source>
        <dbReference type="EMBL" id="KAH0568128.1"/>
    </source>
</evidence>
<name>A0AAV7IU31_COTGL</name>
<sequence length="590" mass="67082">MNSDINTGDTKTSFLWALRKADIIAELAKRSIEVDPSETVAELRLILRDHLVSLRNAQGSRANSVADLVNDIDNAEIVGDRDAKQTTDPNVVIAQETDPDQSTPTLRRSSRIDTNSHTVSDNSEDYSETEEIEELRRLEKDVKEKTAQLQEEKREEAEVRRETEDRLRAEFEKQQRLKQKQEIRLAREKQIAELREKLTSLSDRQSVRDESREILTDNSTELRSLISQELWKFIQAHGLYTNFEPIQQTATVTDGREVSCVGIVNVKLRVKDRDRKLPFFIMPDFYGDMLFGVDNLGTLNFSIKLDPETGKMRHAITGREGLKRIKASKVKRKVRVESEVKKKEKEIEERPAKAPTTPEERLARLKTRAIKRKRLEDSMAMDLDDVVVPPKKPAPATKKSAVSPTVDHHHRGGWQAEQPSVNPKPRRPAVMLRQSAPASGRTAKVLEKPIAPREMQRAAIRSVQEQVRTRITMIVPATSTSTEIEAPRLHLIEPSPPVLEYQPTSIHQLQSAPSTPRPEYPLGPTLTLTLTSTPHGQKNKKKRYLERGEDGKMYQVEERGGRIIKTEKPSKTIPSNPKHRKVVEKPTSTT</sequence>
<feature type="compositionally biased region" description="Low complexity" evidence="1">
    <location>
        <begin position="386"/>
        <end position="404"/>
    </location>
</feature>
<feature type="compositionally biased region" description="Basic and acidic residues" evidence="1">
    <location>
        <begin position="545"/>
        <end position="570"/>
    </location>
</feature>
<proteinExistence type="predicted"/>
<accession>A0AAV7IU31</accession>
<evidence type="ECO:0000256" key="1">
    <source>
        <dbReference type="SAM" id="MobiDB-lite"/>
    </source>
</evidence>
<feature type="region of interest" description="Disordered" evidence="1">
    <location>
        <begin position="529"/>
        <end position="590"/>
    </location>
</feature>
<gene>
    <name evidence="2" type="ORF">KQX54_018714</name>
</gene>
<feature type="compositionally biased region" description="Polar residues" evidence="1">
    <location>
        <begin position="100"/>
        <end position="121"/>
    </location>
</feature>
<feature type="compositionally biased region" description="Acidic residues" evidence="1">
    <location>
        <begin position="122"/>
        <end position="133"/>
    </location>
</feature>
<organism evidence="2 3">
    <name type="scientific">Cotesia glomerata</name>
    <name type="common">Lepidopteran parasitic wasp</name>
    <name type="synonym">Apanteles glomeratus</name>
    <dbReference type="NCBI Taxonomy" id="32391"/>
    <lineage>
        <taxon>Eukaryota</taxon>
        <taxon>Metazoa</taxon>
        <taxon>Ecdysozoa</taxon>
        <taxon>Arthropoda</taxon>
        <taxon>Hexapoda</taxon>
        <taxon>Insecta</taxon>
        <taxon>Pterygota</taxon>
        <taxon>Neoptera</taxon>
        <taxon>Endopterygota</taxon>
        <taxon>Hymenoptera</taxon>
        <taxon>Apocrita</taxon>
        <taxon>Ichneumonoidea</taxon>
        <taxon>Braconidae</taxon>
        <taxon>Microgastrinae</taxon>
        <taxon>Cotesia</taxon>
    </lineage>
</organism>
<dbReference type="EMBL" id="JAHXZJ010000001">
    <property type="protein sequence ID" value="KAH0568128.1"/>
    <property type="molecule type" value="Genomic_DNA"/>
</dbReference>
<dbReference type="Proteomes" id="UP000826195">
    <property type="component" value="Unassembled WGS sequence"/>
</dbReference>
<protein>
    <submittedName>
        <fullName evidence="2">Uncharacterized protein</fullName>
    </submittedName>
</protein>
<keyword evidence="3" id="KW-1185">Reference proteome</keyword>
<evidence type="ECO:0000313" key="3">
    <source>
        <dbReference type="Proteomes" id="UP000826195"/>
    </source>
</evidence>
<feature type="region of interest" description="Disordered" evidence="1">
    <location>
        <begin position="386"/>
        <end position="427"/>
    </location>
</feature>
<reference evidence="2 3" key="1">
    <citation type="journal article" date="2021" name="J. Hered.">
        <title>A chromosome-level genome assembly of the parasitoid wasp, Cotesia glomerata (Hymenoptera: Braconidae).</title>
        <authorList>
            <person name="Pinto B.J."/>
            <person name="Weis J.J."/>
            <person name="Gamble T."/>
            <person name="Ode P.J."/>
            <person name="Paul R."/>
            <person name="Zaspel J.M."/>
        </authorList>
    </citation>
    <scope>NUCLEOTIDE SEQUENCE [LARGE SCALE GENOMIC DNA]</scope>
    <source>
        <strain evidence="2">CgM1</strain>
    </source>
</reference>